<evidence type="ECO:0000313" key="2">
    <source>
        <dbReference type="Proteomes" id="UP000198988"/>
    </source>
</evidence>
<protein>
    <submittedName>
        <fullName evidence="1">Uncharacterized protein</fullName>
    </submittedName>
</protein>
<dbReference type="AlphaFoldDB" id="A0A1H6KVD8"/>
<dbReference type="Proteomes" id="UP000198988">
    <property type="component" value="Unassembled WGS sequence"/>
</dbReference>
<reference evidence="2" key="1">
    <citation type="submission" date="2016-06" db="EMBL/GenBank/DDBJ databases">
        <authorList>
            <person name="Petersen J."/>
            <person name="Sayavedra L."/>
        </authorList>
    </citation>
    <scope>NUCLEOTIDE SEQUENCE [LARGE SCALE GENOMIC DNA]</scope>
    <source>
        <strain evidence="2">BazSymA</strain>
    </source>
</reference>
<sequence>MFLISLSQPCFRYGIFAIVDKIQFFSRFSKTHSGKIMHRILRKITENDDDN</sequence>
<accession>A0A1H6KVD8</accession>
<proteinExistence type="predicted"/>
<dbReference type="EMBL" id="CDSC02000212">
    <property type="protein sequence ID" value="SEH79576.1"/>
    <property type="molecule type" value="Genomic_DNA"/>
</dbReference>
<gene>
    <name evidence="1" type="ORF">BAZSYMA_ACONTIG02717_3</name>
</gene>
<name>A0A1H6KVD8_9GAMM</name>
<organism evidence="1 2">
    <name type="scientific">Bathymodiolus azoricus thioautotrophic gill symbiont</name>
    <dbReference type="NCBI Taxonomy" id="235205"/>
    <lineage>
        <taxon>Bacteria</taxon>
        <taxon>Pseudomonadati</taxon>
        <taxon>Pseudomonadota</taxon>
        <taxon>Gammaproteobacteria</taxon>
        <taxon>sulfur-oxidizing symbionts</taxon>
    </lineage>
</organism>
<evidence type="ECO:0000313" key="1">
    <source>
        <dbReference type="EMBL" id="SEH79576.1"/>
    </source>
</evidence>